<protein>
    <recommendedName>
        <fullName evidence="3">Fungal N-terminal domain-containing protein</fullName>
    </recommendedName>
</protein>
<evidence type="ECO:0008006" key="3">
    <source>
        <dbReference type="Google" id="ProtNLM"/>
    </source>
</evidence>
<dbReference type="OrthoDB" id="1577640at2759"/>
<sequence length="73" mass="7990">MADPLSVAGTAVGIVSLGITVLQGLTTYYSDVKDQDNDIVSVNTQLRRLLEIFTDIESRIDETKNTLPLEKHG</sequence>
<proteinExistence type="predicted"/>
<evidence type="ECO:0000313" key="1">
    <source>
        <dbReference type="EMBL" id="TGZ80770.1"/>
    </source>
</evidence>
<gene>
    <name evidence="1" type="ORF">EX30DRAFT_341387</name>
</gene>
<dbReference type="EMBL" id="ML220123">
    <property type="protein sequence ID" value="TGZ80770.1"/>
    <property type="molecule type" value="Genomic_DNA"/>
</dbReference>
<name>A0A4S2MVX9_9PEZI</name>
<reference evidence="1 2" key="1">
    <citation type="submission" date="2019-04" db="EMBL/GenBank/DDBJ databases">
        <title>Comparative genomics and transcriptomics to analyze fruiting body development in filamentous ascomycetes.</title>
        <authorList>
            <consortium name="DOE Joint Genome Institute"/>
            <person name="Lutkenhaus R."/>
            <person name="Traeger S."/>
            <person name="Breuer J."/>
            <person name="Kuo A."/>
            <person name="Lipzen A."/>
            <person name="Pangilinan J."/>
            <person name="Dilworth D."/>
            <person name="Sandor L."/>
            <person name="Poggeler S."/>
            <person name="Barry K."/>
            <person name="Grigoriev I.V."/>
            <person name="Nowrousian M."/>
        </authorList>
    </citation>
    <scope>NUCLEOTIDE SEQUENCE [LARGE SCALE GENOMIC DNA]</scope>
    <source>
        <strain evidence="1 2">CBS 389.68</strain>
    </source>
</reference>
<keyword evidence="2" id="KW-1185">Reference proteome</keyword>
<dbReference type="Proteomes" id="UP000298138">
    <property type="component" value="Unassembled WGS sequence"/>
</dbReference>
<organism evidence="1 2">
    <name type="scientific">Ascodesmis nigricans</name>
    <dbReference type="NCBI Taxonomy" id="341454"/>
    <lineage>
        <taxon>Eukaryota</taxon>
        <taxon>Fungi</taxon>
        <taxon>Dikarya</taxon>
        <taxon>Ascomycota</taxon>
        <taxon>Pezizomycotina</taxon>
        <taxon>Pezizomycetes</taxon>
        <taxon>Pezizales</taxon>
        <taxon>Ascodesmidaceae</taxon>
        <taxon>Ascodesmis</taxon>
    </lineage>
</organism>
<accession>A0A4S2MVX9</accession>
<evidence type="ECO:0000313" key="2">
    <source>
        <dbReference type="Proteomes" id="UP000298138"/>
    </source>
</evidence>
<dbReference type="InParanoid" id="A0A4S2MVX9"/>
<dbReference type="AlphaFoldDB" id="A0A4S2MVX9"/>